<evidence type="ECO:0000313" key="5">
    <source>
        <dbReference type="EMBL" id="KAJ3481757.1"/>
    </source>
</evidence>
<dbReference type="InterPro" id="IPR000873">
    <property type="entry name" value="AMP-dep_synth/lig_dom"/>
</dbReference>
<accession>A0AAD5UZD8</accession>
<organism evidence="5 6">
    <name type="scientific">Meripilus lineatus</name>
    <dbReference type="NCBI Taxonomy" id="2056292"/>
    <lineage>
        <taxon>Eukaryota</taxon>
        <taxon>Fungi</taxon>
        <taxon>Dikarya</taxon>
        <taxon>Basidiomycota</taxon>
        <taxon>Agaricomycotina</taxon>
        <taxon>Agaricomycetes</taxon>
        <taxon>Polyporales</taxon>
        <taxon>Meripilaceae</taxon>
        <taxon>Meripilus</taxon>
    </lineage>
</organism>
<dbReference type="Gene3D" id="3.40.50.12780">
    <property type="entry name" value="N-terminal domain of ligase-like"/>
    <property type="match status" value="1"/>
</dbReference>
<feature type="domain" description="Thioester reductase (TE)" evidence="4">
    <location>
        <begin position="711"/>
        <end position="950"/>
    </location>
</feature>
<reference evidence="5" key="1">
    <citation type="submission" date="2022-07" db="EMBL/GenBank/DDBJ databases">
        <title>Genome Sequence of Physisporinus lineatus.</title>
        <authorList>
            <person name="Buettner E."/>
        </authorList>
    </citation>
    <scope>NUCLEOTIDE SEQUENCE</scope>
    <source>
        <strain evidence="5">VT162</strain>
    </source>
</reference>
<dbReference type="PANTHER" id="PTHR43439">
    <property type="entry name" value="PHENYLACETATE-COENZYME A LIGASE"/>
    <property type="match status" value="1"/>
</dbReference>
<keyword evidence="2" id="KW-0597">Phosphoprotein</keyword>
<gene>
    <name evidence="5" type="ORF">NLI96_g7439</name>
</gene>
<dbReference type="Pfam" id="PF07993">
    <property type="entry name" value="NAD_binding_4"/>
    <property type="match status" value="1"/>
</dbReference>
<dbReference type="SUPFAM" id="SSF51735">
    <property type="entry name" value="NAD(P)-binding Rossmann-fold domains"/>
    <property type="match status" value="1"/>
</dbReference>
<dbReference type="AlphaFoldDB" id="A0AAD5UZD8"/>
<feature type="domain" description="AMP-dependent synthetase/ligase" evidence="3">
    <location>
        <begin position="45"/>
        <end position="372"/>
    </location>
</feature>
<proteinExistence type="predicted"/>
<dbReference type="InterPro" id="IPR051414">
    <property type="entry name" value="Adenylate-forming_Reductase"/>
</dbReference>
<evidence type="ECO:0000259" key="4">
    <source>
        <dbReference type="Pfam" id="PF07993"/>
    </source>
</evidence>
<comment type="caution">
    <text evidence="5">The sequence shown here is derived from an EMBL/GenBank/DDBJ whole genome shotgun (WGS) entry which is preliminary data.</text>
</comment>
<dbReference type="Pfam" id="PF00501">
    <property type="entry name" value="AMP-binding"/>
    <property type="match status" value="1"/>
</dbReference>
<dbReference type="Pfam" id="PF23562">
    <property type="entry name" value="AMP-binding_C_3"/>
    <property type="match status" value="1"/>
</dbReference>
<dbReference type="PANTHER" id="PTHR43439:SF2">
    <property type="entry name" value="ENZYME, PUTATIVE (JCVI)-RELATED"/>
    <property type="match status" value="1"/>
</dbReference>
<name>A0AAD5UZD8_9APHY</name>
<dbReference type="InterPro" id="IPR036291">
    <property type="entry name" value="NAD(P)-bd_dom_sf"/>
</dbReference>
<dbReference type="EMBL" id="JANAWD010000305">
    <property type="protein sequence ID" value="KAJ3481757.1"/>
    <property type="molecule type" value="Genomic_DNA"/>
</dbReference>
<evidence type="ECO:0000259" key="3">
    <source>
        <dbReference type="Pfam" id="PF00501"/>
    </source>
</evidence>
<dbReference type="Gene3D" id="3.40.50.720">
    <property type="entry name" value="NAD(P)-binding Rossmann-like Domain"/>
    <property type="match status" value="1"/>
</dbReference>
<evidence type="ECO:0000313" key="6">
    <source>
        <dbReference type="Proteomes" id="UP001212997"/>
    </source>
</evidence>
<dbReference type="Proteomes" id="UP001212997">
    <property type="component" value="Unassembled WGS sequence"/>
</dbReference>
<evidence type="ECO:0008006" key="7">
    <source>
        <dbReference type="Google" id="ProtNLM"/>
    </source>
</evidence>
<protein>
    <recommendedName>
        <fullName evidence="7">Polyketide synthase phosphopantetheine-binding domain-containing protein</fullName>
    </recommendedName>
</protein>
<dbReference type="SUPFAM" id="SSF56801">
    <property type="entry name" value="Acetyl-CoA synthetase-like"/>
    <property type="match status" value="1"/>
</dbReference>
<keyword evidence="6" id="KW-1185">Reference proteome</keyword>
<sequence>MSQTSYKIVPIPPFPQTQGLTTKTFTLPPLDGSMTMPEIYDFHLKSSPDHPLFVFPEDDGTERVINWAEAVRAFHRAGHIVHSHFDLKRQEGSPPPIVAILSAADLITYYTTFVGILRSGCTPFAISPRNSPAAIAHLLAKTGTKNVLLGREPAFQHLSGAAFKILESQGNTPPKTALLPTFEELYVPNSEENFEPLPPPTTTLYDIAHMFHSSGSTAFPKPIYNEHFTFIQHSLLFYFGEQDMTGLRLAAQSMPMFHAMGIALTSWAPASGLIIATFKPKIPATLPTAEAVIEGAITTKSDIVFSVPSFVEAWSRNPDHVRYLQHTKGILYGGGPLHKEVGDDLTAKGIPLFILYGCSEVGIVTPLLPNPPGSEWDYFKISKSIRAHIKPEANGNAELVIIPGPFNVPVVFNTKVDGVDAFATNDLIMPHPTKPGYWKIVGRADDQIMHNTGEKTNPGPLEGILNQDPHVHASIMFGRGKFNAGVLIDPKPEFKFDRNDPGKLAEFRNKIWPTVEKLNAYAPQHSRLFKEMIIITDPAKPFTYTAKNTLRRQAIVAEYEPEIEALYAAVDETTQADLTPPASWDLPSTTEFVKAVVTRVLKQSVKDTDDIFQQSCDSLQATWIRNSLVHALKGTNVNTRLIPNSFVYQNPSISALSKAVADLATSPSQTKKIDIDARVAAMEALVKKYGTNFPEHVPSSVSQQTGDVLLVTGTTGALGATILSKAVQDPSVEKIYAVNRKGLDGRSLIERQRTILADRGLDLAILESPKVVLVEADLNADNLGLQSDKLDEIRSSVTHIIHNAYRVDFNLTLTSFEPNIKTIRQLIDLSLSSPRPSPARILFISSIGVLRNYEGDGPIKEEHVQPAVAVGSGYGESKWVGERLLELATSETPIQASTIRVGQISGGANGAWNTSEWVPALIKSSIHLKNLPSIDKDISWIPAEATAQAIIDLRKSTATVLHVANPHRVSWDTIFAPLAKTLNLPVIPYIQWLDLLEKSGENLDATSEVEALRTNPALRILEFFRSAKDVKSPKSTEAVGLPLLDTSAAQKDAPSLANITPVGKSDLNLWLAYWKHVGYL</sequence>
<keyword evidence="1" id="KW-0596">Phosphopantetheine</keyword>
<dbReference type="InterPro" id="IPR013120">
    <property type="entry name" value="FAR_NAD-bd"/>
</dbReference>
<dbReference type="InterPro" id="IPR042099">
    <property type="entry name" value="ANL_N_sf"/>
</dbReference>
<evidence type="ECO:0000256" key="2">
    <source>
        <dbReference type="ARBA" id="ARBA00022553"/>
    </source>
</evidence>
<evidence type="ECO:0000256" key="1">
    <source>
        <dbReference type="ARBA" id="ARBA00022450"/>
    </source>
</evidence>